<dbReference type="GeneID" id="19487524"/>
<keyword evidence="2" id="KW-1185">Reference proteome</keyword>
<proteinExistence type="predicted"/>
<dbReference type="KEGG" id="vg:19487524"/>
<gene>
    <name evidence="1" type="primary">86</name>
    <name evidence="1" type="ORF">PBI_MOSMORIS_86</name>
</gene>
<reference evidence="1 2" key="1">
    <citation type="submission" date="2014-03" db="EMBL/GenBank/DDBJ databases">
        <authorList>
            <person name="Bragg J."/>
            <person name="Dehn A."/>
            <person name="Hefner M."/>
            <person name="McHugh D."/>
            <person name="Petersen P."/>
            <person name="Zeba F."/>
            <person name="Zegers G.P."/>
            <person name="Page S.T."/>
            <person name="Bradley K.W."/>
            <person name="Clarke D.Q."/>
            <person name="Lewis M.F."/>
            <person name="Barker L.P."/>
            <person name="Bailey C."/>
            <person name="Asai D.J."/>
            <person name="Garber M.L."/>
            <person name="Bowman C.A."/>
            <person name="Russell D.A."/>
            <person name="Pope W.H."/>
            <person name="Jacobs-Sera D."/>
            <person name="Hendrix R.W."/>
            <person name="Hatfull G.F."/>
        </authorList>
    </citation>
    <scope>NUCLEOTIDE SEQUENCE [LARGE SCALE GENOMIC DNA]</scope>
</reference>
<sequence>MNIVEKLARALWEAVPYGRPFEWSAHPNEEMRDHYRARASKLLDQFEIKERP</sequence>
<dbReference type="RefSeq" id="YP_009031596.1">
    <property type="nucleotide sequence ID" value="NC_024138.1"/>
</dbReference>
<dbReference type="EMBL" id="KJ538721">
    <property type="protein sequence ID" value="AHY84160.1"/>
    <property type="molecule type" value="Genomic_DNA"/>
</dbReference>
<dbReference type="Proteomes" id="UP000024435">
    <property type="component" value="Segment"/>
</dbReference>
<accession>A0A023ZY94</accession>
<evidence type="ECO:0000313" key="2">
    <source>
        <dbReference type="Proteomes" id="UP000024435"/>
    </source>
</evidence>
<evidence type="ECO:0000313" key="1">
    <source>
        <dbReference type="EMBL" id="AHY84160.1"/>
    </source>
</evidence>
<evidence type="ECO:0008006" key="3">
    <source>
        <dbReference type="Google" id="ProtNLM"/>
    </source>
</evidence>
<organism evidence="1 2">
    <name type="scientific">Mycobacterium phage MosMoris</name>
    <dbReference type="NCBI Taxonomy" id="1471542"/>
    <lineage>
        <taxon>Viruses</taxon>
        <taxon>Duplodnaviria</taxon>
        <taxon>Heunggongvirae</taxon>
        <taxon>Uroviricota</taxon>
        <taxon>Caudoviricetes</taxon>
        <taxon>Marvinvirus</taxon>
        <taxon>Marvinvirus mosmoris</taxon>
    </lineage>
</organism>
<name>A0A023ZY94_9CAUD</name>
<protein>
    <recommendedName>
        <fullName evidence="3">DNA binding protein</fullName>
    </recommendedName>
</protein>